<proteinExistence type="predicted"/>
<dbReference type="SUPFAM" id="SSF51556">
    <property type="entry name" value="Metallo-dependent hydrolases"/>
    <property type="match status" value="1"/>
</dbReference>
<keyword evidence="1" id="KW-0378">Hydrolase</keyword>
<accession>A0AA39MP38</accession>
<protein>
    <recommendedName>
        <fullName evidence="4">Metallo-dependent hydrolase</fullName>
    </recommendedName>
</protein>
<sequence>MPDVQQRVFTQQLRIAVDRGIPITVHTREAEEDTDRITNEIMRGPIPHSLLHHSASASSKSAHRLACYAWNLNIAELPEQMSNKRILLETDMPYM</sequence>
<gene>
    <name evidence="2" type="ORF">EV421DRAFT_1815359</name>
</gene>
<evidence type="ECO:0000313" key="3">
    <source>
        <dbReference type="Proteomes" id="UP001175226"/>
    </source>
</evidence>
<reference evidence="2" key="1">
    <citation type="submission" date="2023-06" db="EMBL/GenBank/DDBJ databases">
        <authorList>
            <consortium name="Lawrence Berkeley National Laboratory"/>
            <person name="Ahrendt S."/>
            <person name="Sahu N."/>
            <person name="Indic B."/>
            <person name="Wong-Bajracharya J."/>
            <person name="Merenyi Z."/>
            <person name="Ke H.-M."/>
            <person name="Monk M."/>
            <person name="Kocsube S."/>
            <person name="Drula E."/>
            <person name="Lipzen A."/>
            <person name="Balint B."/>
            <person name="Henrissat B."/>
            <person name="Andreopoulos B."/>
            <person name="Martin F.M."/>
            <person name="Harder C.B."/>
            <person name="Rigling D."/>
            <person name="Ford K.L."/>
            <person name="Foster G.D."/>
            <person name="Pangilinan J."/>
            <person name="Papanicolaou A."/>
            <person name="Barry K."/>
            <person name="LaButti K."/>
            <person name="Viragh M."/>
            <person name="Koriabine M."/>
            <person name="Yan M."/>
            <person name="Riley R."/>
            <person name="Champramary S."/>
            <person name="Plett K.L."/>
            <person name="Tsai I.J."/>
            <person name="Slot J."/>
            <person name="Sipos G."/>
            <person name="Plett J."/>
            <person name="Nagy L.G."/>
            <person name="Grigoriev I.V."/>
        </authorList>
    </citation>
    <scope>NUCLEOTIDE SEQUENCE</scope>
    <source>
        <strain evidence="2">FPL87.14</strain>
    </source>
</reference>
<dbReference type="Gene3D" id="3.20.20.140">
    <property type="entry name" value="Metal-dependent hydrolases"/>
    <property type="match status" value="1"/>
</dbReference>
<evidence type="ECO:0000256" key="1">
    <source>
        <dbReference type="ARBA" id="ARBA00022801"/>
    </source>
</evidence>
<dbReference type="GO" id="GO:0016788">
    <property type="term" value="F:hydrolase activity, acting on ester bonds"/>
    <property type="evidence" value="ECO:0007669"/>
    <property type="project" value="InterPro"/>
</dbReference>
<dbReference type="InterPro" id="IPR032466">
    <property type="entry name" value="Metal_Hydrolase"/>
</dbReference>
<dbReference type="AlphaFoldDB" id="A0AA39MP38"/>
<evidence type="ECO:0008006" key="4">
    <source>
        <dbReference type="Google" id="ProtNLM"/>
    </source>
</evidence>
<dbReference type="EMBL" id="JAUEPT010000032">
    <property type="protein sequence ID" value="KAK0440854.1"/>
    <property type="molecule type" value="Genomic_DNA"/>
</dbReference>
<dbReference type="InterPro" id="IPR001130">
    <property type="entry name" value="TatD-like"/>
</dbReference>
<name>A0AA39MP38_9AGAR</name>
<keyword evidence="3" id="KW-1185">Reference proteome</keyword>
<evidence type="ECO:0000313" key="2">
    <source>
        <dbReference type="EMBL" id="KAK0440854.1"/>
    </source>
</evidence>
<comment type="caution">
    <text evidence="2">The sequence shown here is derived from an EMBL/GenBank/DDBJ whole genome shotgun (WGS) entry which is preliminary data.</text>
</comment>
<dbReference type="Pfam" id="PF01026">
    <property type="entry name" value="TatD_DNase"/>
    <property type="match status" value="1"/>
</dbReference>
<dbReference type="PROSITE" id="PS01090">
    <property type="entry name" value="TATD_2"/>
    <property type="match status" value="1"/>
</dbReference>
<dbReference type="Proteomes" id="UP001175226">
    <property type="component" value="Unassembled WGS sequence"/>
</dbReference>
<dbReference type="InterPro" id="IPR018228">
    <property type="entry name" value="DNase_TatD-rel_CS"/>
</dbReference>
<organism evidence="2 3">
    <name type="scientific">Armillaria borealis</name>
    <dbReference type="NCBI Taxonomy" id="47425"/>
    <lineage>
        <taxon>Eukaryota</taxon>
        <taxon>Fungi</taxon>
        <taxon>Dikarya</taxon>
        <taxon>Basidiomycota</taxon>
        <taxon>Agaricomycotina</taxon>
        <taxon>Agaricomycetes</taxon>
        <taxon>Agaricomycetidae</taxon>
        <taxon>Agaricales</taxon>
        <taxon>Marasmiineae</taxon>
        <taxon>Physalacriaceae</taxon>
        <taxon>Armillaria</taxon>
    </lineage>
</organism>